<proteinExistence type="predicted"/>
<keyword evidence="1" id="KW-0614">Plasmid</keyword>
<name>D2J8D3_STAAU</name>
<sequence>MSKGYESAIKEMTEEESKKWLLKLADTVYHSSGNNAYETKEQRLIRAEKVVSEMAISKIDINL</sequence>
<dbReference type="RefSeq" id="WP_012816614.1">
    <property type="nucleotide sequence ID" value="NC_013329.1"/>
</dbReference>
<gene>
    <name evidence="1" type="ORF">SAP040A_051</name>
</gene>
<protein>
    <submittedName>
        <fullName evidence="1">Uncharacterized protein</fullName>
    </submittedName>
</protein>
<accession>D2J8D3</accession>
<dbReference type="AlphaFoldDB" id="D2J8D3"/>
<reference evidence="1" key="2">
    <citation type="submission" date="2009-12" db="EMBL/GenBank/DDBJ databases">
        <authorList>
            <person name="Summers A.O."/>
            <person name="Shearer J."/>
            <person name="Wireman J."/>
        </authorList>
    </citation>
    <scope>NUCLEOTIDE SEQUENCE</scope>
    <source>
        <strain evidence="1">Y74T</strain>
        <plasmid evidence="1">pWBG758</plasmid>
    </source>
</reference>
<reference evidence="1" key="1">
    <citation type="submission" date="2009-08" db="EMBL/GenBank/DDBJ databases">
        <authorList>
            <person name="Gill J."/>
            <person name="Borman J."/>
            <person name="Shetty J."/>
            <person name="Hostetler J."/>
            <person name="Durkin S."/>
            <person name="Montgomery B."/>
        </authorList>
    </citation>
    <scope>NUCLEOTIDE SEQUENCE</scope>
    <source>
        <strain evidence="1">Y74T</strain>
        <plasmid evidence="1">pWBG758</plasmid>
    </source>
</reference>
<dbReference type="EMBL" id="GQ900400">
    <property type="protein sequence ID" value="ACZ59033.1"/>
    <property type="molecule type" value="Genomic_DNA"/>
</dbReference>
<geneLocation type="plasmid" evidence="1">
    <name>pWBG758</name>
</geneLocation>
<evidence type="ECO:0000313" key="1">
    <source>
        <dbReference type="EMBL" id="ACZ59033.1"/>
    </source>
</evidence>
<organism evidence="1">
    <name type="scientific">Staphylococcus aureus</name>
    <dbReference type="NCBI Taxonomy" id="1280"/>
    <lineage>
        <taxon>Bacteria</taxon>
        <taxon>Bacillati</taxon>
        <taxon>Bacillota</taxon>
        <taxon>Bacilli</taxon>
        <taxon>Bacillales</taxon>
        <taxon>Staphylococcaceae</taxon>
        <taxon>Staphylococcus</taxon>
    </lineage>
</organism>